<reference evidence="1" key="1">
    <citation type="journal article" date="2015" name="Nature">
        <title>Complex archaea that bridge the gap between prokaryotes and eukaryotes.</title>
        <authorList>
            <person name="Spang A."/>
            <person name="Saw J.H."/>
            <person name="Jorgensen S.L."/>
            <person name="Zaremba-Niedzwiedzka K."/>
            <person name="Martijn J."/>
            <person name="Lind A.E."/>
            <person name="van Eijk R."/>
            <person name="Schleper C."/>
            <person name="Guy L."/>
            <person name="Ettema T.J."/>
        </authorList>
    </citation>
    <scope>NUCLEOTIDE SEQUENCE</scope>
</reference>
<accession>A0A0F9R6D2</accession>
<dbReference type="EMBL" id="LAZR01003971">
    <property type="protein sequence ID" value="KKN12998.1"/>
    <property type="molecule type" value="Genomic_DNA"/>
</dbReference>
<sequence length="50" mass="5595">MTFGKDFFKILNIVIQLMRMFAKVFGDDEDKKAAVESEARTANSNPLDAA</sequence>
<protein>
    <submittedName>
        <fullName evidence="1">Uncharacterized protein</fullName>
    </submittedName>
</protein>
<proteinExistence type="predicted"/>
<gene>
    <name evidence="1" type="ORF">LCGC14_1010810</name>
</gene>
<evidence type="ECO:0000313" key="1">
    <source>
        <dbReference type="EMBL" id="KKN12998.1"/>
    </source>
</evidence>
<comment type="caution">
    <text evidence="1">The sequence shown here is derived from an EMBL/GenBank/DDBJ whole genome shotgun (WGS) entry which is preliminary data.</text>
</comment>
<organism evidence="1">
    <name type="scientific">marine sediment metagenome</name>
    <dbReference type="NCBI Taxonomy" id="412755"/>
    <lineage>
        <taxon>unclassified sequences</taxon>
        <taxon>metagenomes</taxon>
        <taxon>ecological metagenomes</taxon>
    </lineage>
</organism>
<name>A0A0F9R6D2_9ZZZZ</name>
<dbReference type="AlphaFoldDB" id="A0A0F9R6D2"/>